<evidence type="ECO:0000259" key="3">
    <source>
        <dbReference type="PROSITE" id="PS50105"/>
    </source>
</evidence>
<feature type="region of interest" description="Disordered" evidence="2">
    <location>
        <begin position="383"/>
        <end position="404"/>
    </location>
</feature>
<dbReference type="Proteomes" id="UP001152320">
    <property type="component" value="Chromosome 2"/>
</dbReference>
<name>A0A9Q1CNB2_HOLLE</name>
<dbReference type="PANTHER" id="PTHR14454">
    <property type="entry name" value="GRB2-ASSOCIATED AND REGULATOR OF MAPK PROTEIN FAMILY MEMBER"/>
    <property type="match status" value="1"/>
</dbReference>
<dbReference type="PROSITE" id="PS50105">
    <property type="entry name" value="SAM_DOMAIN"/>
    <property type="match status" value="1"/>
</dbReference>
<dbReference type="InterPro" id="IPR013761">
    <property type="entry name" value="SAM/pointed_sf"/>
</dbReference>
<dbReference type="Gene3D" id="1.10.150.50">
    <property type="entry name" value="Transcription Factor, Ets-1"/>
    <property type="match status" value="1"/>
</dbReference>
<organism evidence="4 5">
    <name type="scientific">Holothuria leucospilota</name>
    <name type="common">Black long sea cucumber</name>
    <name type="synonym">Mertensiothuria leucospilota</name>
    <dbReference type="NCBI Taxonomy" id="206669"/>
    <lineage>
        <taxon>Eukaryota</taxon>
        <taxon>Metazoa</taxon>
        <taxon>Echinodermata</taxon>
        <taxon>Eleutherozoa</taxon>
        <taxon>Echinozoa</taxon>
        <taxon>Holothuroidea</taxon>
        <taxon>Aspidochirotacea</taxon>
        <taxon>Aspidochirotida</taxon>
        <taxon>Holothuriidae</taxon>
        <taxon>Holothuria</taxon>
    </lineage>
</organism>
<evidence type="ECO:0000256" key="2">
    <source>
        <dbReference type="SAM" id="MobiDB-lite"/>
    </source>
</evidence>
<evidence type="ECO:0000313" key="5">
    <source>
        <dbReference type="Proteomes" id="UP001152320"/>
    </source>
</evidence>
<feature type="coiled-coil region" evidence="1">
    <location>
        <begin position="541"/>
        <end position="568"/>
    </location>
</feature>
<dbReference type="Pfam" id="PF07647">
    <property type="entry name" value="SAM_2"/>
    <property type="match status" value="1"/>
</dbReference>
<dbReference type="SUPFAM" id="SSF47769">
    <property type="entry name" value="SAM/Pointed domain"/>
    <property type="match status" value="1"/>
</dbReference>
<dbReference type="InterPro" id="IPR052281">
    <property type="entry name" value="GAREM"/>
</dbReference>
<evidence type="ECO:0000313" key="4">
    <source>
        <dbReference type="EMBL" id="KAJ8047888.1"/>
    </source>
</evidence>
<dbReference type="SMART" id="SM00454">
    <property type="entry name" value="SAM"/>
    <property type="match status" value="1"/>
</dbReference>
<reference evidence="4" key="1">
    <citation type="submission" date="2021-10" db="EMBL/GenBank/DDBJ databases">
        <title>Tropical sea cucumber genome reveals ecological adaptation and Cuvierian tubules defense mechanism.</title>
        <authorList>
            <person name="Chen T."/>
        </authorList>
    </citation>
    <scope>NUCLEOTIDE SEQUENCE</scope>
    <source>
        <strain evidence="4">Nanhai2018</strain>
        <tissue evidence="4">Muscle</tissue>
    </source>
</reference>
<dbReference type="EMBL" id="JAIZAY010000002">
    <property type="protein sequence ID" value="KAJ8047888.1"/>
    <property type="molecule type" value="Genomic_DNA"/>
</dbReference>
<dbReference type="OrthoDB" id="10071566at2759"/>
<feature type="compositionally biased region" description="Basic and acidic residues" evidence="2">
    <location>
        <begin position="460"/>
        <end position="473"/>
    </location>
</feature>
<proteinExistence type="predicted"/>
<dbReference type="PANTHER" id="PTHR14454:SF11">
    <property type="entry name" value="SERRANO, ISOFORM F"/>
    <property type="match status" value="1"/>
</dbReference>
<dbReference type="InterPro" id="IPR001660">
    <property type="entry name" value="SAM"/>
</dbReference>
<protein>
    <recommendedName>
        <fullName evidence="3">SAM domain-containing protein</fullName>
    </recommendedName>
</protein>
<comment type="caution">
    <text evidence="4">The sequence shown here is derived from an EMBL/GenBank/DDBJ whole genome shotgun (WGS) entry which is preliminary data.</text>
</comment>
<feature type="domain" description="SAM" evidence="3">
    <location>
        <begin position="494"/>
        <end position="558"/>
    </location>
</feature>
<keyword evidence="5" id="KW-1185">Reference proteome</keyword>
<evidence type="ECO:0000256" key="1">
    <source>
        <dbReference type="SAM" id="Coils"/>
    </source>
</evidence>
<feature type="compositionally biased region" description="Polar residues" evidence="2">
    <location>
        <begin position="445"/>
        <end position="459"/>
    </location>
</feature>
<gene>
    <name evidence="4" type="ORF">HOLleu_07012</name>
</gene>
<accession>A0A9Q1CNB2</accession>
<sequence length="583" mass="66763">MIQSEFQCRMNPQPVSARRTLTKDWLKTTDSDGYTVASAPRSNEGHIYEDLRQTLAGPTPFHTVGFQLNLDDIDADSKCDTAVYRLVSSFKLPFIVKVKRHFSGLGSDVVRLQKDDVLLFHFIGRIRRVLTIDDSGRKVMLPIQAKQVYDILPTAQQYDDKVFKGTKAVIEAKPLPNRLRILEAHYSIVLDESQEVGDVIEISHVERRRALPLTTGFSNRVLIGKYNDNNNTFAFPESMTSSTYSAMISDKSCPLSEILEKYPFPIRIRSPNDKRVYLLKEYRDDILVIATHFNSQQVLAIPVTCQIDVEKETTLATERLLHGLLPAIYPLLNCSYGILEVGRPALHGNLRQIPQPIETILDQWKDSYEGDLDDIQTRVHKRMFNTDDSTDQDRPLPNIPPGEDMKELLDKKEKEIQNLLQENKELRENDGKLKEELAHLKYERSQQNVSQDGEYSKGTNEQDIKQENEETDKTVVGGSAIEDKSSKQVKLLSASVEEVGSFLKDLRLDSYVPRFQEELVDGELLVRLDEDILKEDTGMKKIQARRLMLEVSKQLRKEEEEIVEHQEVTGEVRVFTDKDSRIE</sequence>
<feature type="region of interest" description="Disordered" evidence="2">
    <location>
        <begin position="442"/>
        <end position="473"/>
    </location>
</feature>
<keyword evidence="1" id="KW-0175">Coiled coil</keyword>
<dbReference type="AlphaFoldDB" id="A0A9Q1CNB2"/>